<dbReference type="CDD" id="cd01449">
    <property type="entry name" value="TST_Repeat_2"/>
    <property type="match status" value="1"/>
</dbReference>
<evidence type="ECO:0000256" key="1">
    <source>
        <dbReference type="ARBA" id="ARBA00022737"/>
    </source>
</evidence>
<accession>A0A1M6MUZ8</accession>
<dbReference type="PANTHER" id="PTHR43855:SF1">
    <property type="entry name" value="THIOSULFATE SULFURTRANSFERASE"/>
    <property type="match status" value="1"/>
</dbReference>
<sequence>MKRLTHLLLVAIMVLAVVPFTAAEALAEKVFVKAEQVAELIEAGAPKLRVIDCRLEEKDYKKGHVPGAVYMNVRKDLRMKGAWDTIGVRRQIEAQEELFGRQLGIDSDTMVVLYDDEGWDATRLFWELKYTGHEKVAIIFGGWPEWQSNKLPVSKDVPKIEPALFVADVQPELLATSSYIMSKMGDPNTVLLDVRPPEQFKGDAKHPAAKIGGRLPSAVNAFTLANWENKTYLKNPAELVEMYADLGVTPDKEIVLYCNTGYYAANSYFILKALDFPNVRVYDYSWVEWNGKGHLPKIVGKAK</sequence>
<evidence type="ECO:0000259" key="3">
    <source>
        <dbReference type="PROSITE" id="PS50206"/>
    </source>
</evidence>
<dbReference type="Proteomes" id="UP000184171">
    <property type="component" value="Unassembled WGS sequence"/>
</dbReference>
<gene>
    <name evidence="4" type="ORF">SAMN02745165_03413</name>
</gene>
<dbReference type="SMART" id="SM00450">
    <property type="entry name" value="RHOD"/>
    <property type="match status" value="2"/>
</dbReference>
<dbReference type="PANTHER" id="PTHR43855">
    <property type="entry name" value="THIOSULFATE SULFURTRANSFERASE"/>
    <property type="match status" value="1"/>
</dbReference>
<evidence type="ECO:0000313" key="4">
    <source>
        <dbReference type="EMBL" id="SHJ87274.1"/>
    </source>
</evidence>
<organism evidence="4 5">
    <name type="scientific">Malonomonas rubra DSM 5091</name>
    <dbReference type="NCBI Taxonomy" id="1122189"/>
    <lineage>
        <taxon>Bacteria</taxon>
        <taxon>Pseudomonadati</taxon>
        <taxon>Thermodesulfobacteriota</taxon>
        <taxon>Desulfuromonadia</taxon>
        <taxon>Desulfuromonadales</taxon>
        <taxon>Geopsychrobacteraceae</taxon>
        <taxon>Malonomonas</taxon>
    </lineage>
</organism>
<dbReference type="GO" id="GO:0016740">
    <property type="term" value="F:transferase activity"/>
    <property type="evidence" value="ECO:0007669"/>
    <property type="project" value="UniProtKB-KW"/>
</dbReference>
<dbReference type="InterPro" id="IPR036873">
    <property type="entry name" value="Rhodanese-like_dom_sf"/>
</dbReference>
<protein>
    <submittedName>
        <fullName evidence="4">Thiosulfate/3-mercaptopyruvate sulfurtransferase</fullName>
    </submittedName>
</protein>
<name>A0A1M6MUZ8_MALRU</name>
<dbReference type="CDD" id="cd01448">
    <property type="entry name" value="TST_Repeat_1"/>
    <property type="match status" value="1"/>
</dbReference>
<keyword evidence="4" id="KW-0808">Transferase</keyword>
<dbReference type="InterPro" id="IPR051126">
    <property type="entry name" value="Thiosulfate_sulfurtransferase"/>
</dbReference>
<feature type="signal peptide" evidence="2">
    <location>
        <begin position="1"/>
        <end position="22"/>
    </location>
</feature>
<dbReference type="RefSeq" id="WP_072909940.1">
    <property type="nucleotide sequence ID" value="NZ_FQZT01000021.1"/>
</dbReference>
<reference evidence="4 5" key="1">
    <citation type="submission" date="2016-11" db="EMBL/GenBank/DDBJ databases">
        <authorList>
            <person name="Jaros S."/>
            <person name="Januszkiewicz K."/>
            <person name="Wedrychowicz H."/>
        </authorList>
    </citation>
    <scope>NUCLEOTIDE SEQUENCE [LARGE SCALE GENOMIC DNA]</scope>
    <source>
        <strain evidence="4 5">DSM 5091</strain>
    </source>
</reference>
<keyword evidence="4" id="KW-0670">Pyruvate</keyword>
<keyword evidence="5" id="KW-1185">Reference proteome</keyword>
<dbReference type="SUPFAM" id="SSF52821">
    <property type="entry name" value="Rhodanese/Cell cycle control phosphatase"/>
    <property type="match status" value="2"/>
</dbReference>
<feature type="chain" id="PRO_5012816389" evidence="2">
    <location>
        <begin position="23"/>
        <end position="303"/>
    </location>
</feature>
<feature type="domain" description="Rhodanese" evidence="3">
    <location>
        <begin position="185"/>
        <end position="298"/>
    </location>
</feature>
<dbReference type="EMBL" id="FQZT01000021">
    <property type="protein sequence ID" value="SHJ87274.1"/>
    <property type="molecule type" value="Genomic_DNA"/>
</dbReference>
<dbReference type="Gene3D" id="3.40.250.10">
    <property type="entry name" value="Rhodanese-like domain"/>
    <property type="match status" value="2"/>
</dbReference>
<dbReference type="AlphaFoldDB" id="A0A1M6MUZ8"/>
<evidence type="ECO:0000256" key="2">
    <source>
        <dbReference type="SAM" id="SignalP"/>
    </source>
</evidence>
<feature type="domain" description="Rhodanese" evidence="3">
    <location>
        <begin position="44"/>
        <end position="155"/>
    </location>
</feature>
<evidence type="ECO:0000313" key="5">
    <source>
        <dbReference type="Proteomes" id="UP000184171"/>
    </source>
</evidence>
<dbReference type="PROSITE" id="PS50206">
    <property type="entry name" value="RHODANESE_3"/>
    <property type="match status" value="2"/>
</dbReference>
<keyword evidence="2" id="KW-0732">Signal</keyword>
<dbReference type="OrthoDB" id="9781034at2"/>
<keyword evidence="1" id="KW-0677">Repeat</keyword>
<dbReference type="STRING" id="1122189.SAMN02745165_03413"/>
<dbReference type="InterPro" id="IPR001763">
    <property type="entry name" value="Rhodanese-like_dom"/>
</dbReference>
<dbReference type="Pfam" id="PF00581">
    <property type="entry name" value="Rhodanese"/>
    <property type="match status" value="2"/>
</dbReference>
<proteinExistence type="predicted"/>